<keyword evidence="2" id="KW-0472">Membrane</keyword>
<keyword evidence="2" id="KW-1133">Transmembrane helix</keyword>
<reference evidence="3 4" key="1">
    <citation type="submission" date="2020-08" db="EMBL/GenBank/DDBJ databases">
        <title>Sequencing the genomes of 1000 actinobacteria strains.</title>
        <authorList>
            <person name="Klenk H.-P."/>
        </authorList>
    </citation>
    <scope>NUCLEOTIDE SEQUENCE [LARGE SCALE GENOMIC DNA]</scope>
    <source>
        <strain evidence="3 4">DSM 43851</strain>
    </source>
</reference>
<dbReference type="RefSeq" id="WP_184863913.1">
    <property type="nucleotide sequence ID" value="NZ_BAAAWY010000001.1"/>
</dbReference>
<feature type="compositionally biased region" description="Polar residues" evidence="1">
    <location>
        <begin position="81"/>
        <end position="97"/>
    </location>
</feature>
<dbReference type="EMBL" id="JACHIR010000001">
    <property type="protein sequence ID" value="MBB5892897.1"/>
    <property type="molecule type" value="Genomic_DNA"/>
</dbReference>
<comment type="caution">
    <text evidence="3">The sequence shown here is derived from an EMBL/GenBank/DDBJ whole genome shotgun (WGS) entry which is preliminary data.</text>
</comment>
<feature type="region of interest" description="Disordered" evidence="1">
    <location>
        <begin position="67"/>
        <end position="119"/>
    </location>
</feature>
<sequence length="237" mass="23488">MDDKQLAEKFRDAVGDVPPPSFDTHDVVVASARATARARKRLQTGAGVAVGVLLIGGALVLTRPFGGSESSTVSADGPASPNATSPMSLNPNFNTNDAGPGGGKAAPNSPDVGGGVTCGPPDQGLAAALVTELPIITGTEPMAADVGCPTGSTGVLFQLTDGSNSGKLELVLVPPSVPNDPGTGAKPAVRVAKGNSVTVKTRNGGALTLASLPMNGSPTGPYVNQLGDIAARLAARY</sequence>
<feature type="transmembrane region" description="Helical" evidence="2">
    <location>
        <begin position="42"/>
        <end position="61"/>
    </location>
</feature>
<keyword evidence="2" id="KW-0812">Transmembrane</keyword>
<evidence type="ECO:0000256" key="2">
    <source>
        <dbReference type="SAM" id="Phobius"/>
    </source>
</evidence>
<keyword evidence="4" id="KW-1185">Reference proteome</keyword>
<evidence type="ECO:0000256" key="1">
    <source>
        <dbReference type="SAM" id="MobiDB-lite"/>
    </source>
</evidence>
<dbReference type="Proteomes" id="UP000585638">
    <property type="component" value="Unassembled WGS sequence"/>
</dbReference>
<name>A0A7W9NGV4_9PSEU</name>
<evidence type="ECO:0000313" key="4">
    <source>
        <dbReference type="Proteomes" id="UP000585638"/>
    </source>
</evidence>
<accession>A0A7W9NGV4</accession>
<organism evidence="3 4">
    <name type="scientific">Kutzneria kofuensis</name>
    <dbReference type="NCBI Taxonomy" id="103725"/>
    <lineage>
        <taxon>Bacteria</taxon>
        <taxon>Bacillati</taxon>
        <taxon>Actinomycetota</taxon>
        <taxon>Actinomycetes</taxon>
        <taxon>Pseudonocardiales</taxon>
        <taxon>Pseudonocardiaceae</taxon>
        <taxon>Kutzneria</taxon>
    </lineage>
</organism>
<protein>
    <submittedName>
        <fullName evidence="3">Uncharacterized protein</fullName>
    </submittedName>
</protein>
<proteinExistence type="predicted"/>
<evidence type="ECO:0000313" key="3">
    <source>
        <dbReference type="EMBL" id="MBB5892897.1"/>
    </source>
</evidence>
<gene>
    <name evidence="3" type="ORF">BJ998_004093</name>
</gene>
<dbReference type="AlphaFoldDB" id="A0A7W9NGV4"/>